<feature type="compositionally biased region" description="Low complexity" evidence="1">
    <location>
        <begin position="254"/>
        <end position="265"/>
    </location>
</feature>
<organism evidence="2 3">
    <name type="scientific">Drosophila madeirensis</name>
    <name type="common">Fruit fly</name>
    <dbReference type="NCBI Taxonomy" id="30013"/>
    <lineage>
        <taxon>Eukaryota</taxon>
        <taxon>Metazoa</taxon>
        <taxon>Ecdysozoa</taxon>
        <taxon>Arthropoda</taxon>
        <taxon>Hexapoda</taxon>
        <taxon>Insecta</taxon>
        <taxon>Pterygota</taxon>
        <taxon>Neoptera</taxon>
        <taxon>Endopterygota</taxon>
        <taxon>Diptera</taxon>
        <taxon>Brachycera</taxon>
        <taxon>Muscomorpha</taxon>
        <taxon>Ephydroidea</taxon>
        <taxon>Drosophilidae</taxon>
        <taxon>Drosophila</taxon>
        <taxon>Sophophora</taxon>
    </lineage>
</organism>
<keyword evidence="3" id="KW-1185">Reference proteome</keyword>
<protein>
    <submittedName>
        <fullName evidence="2">Uncharacterized protein</fullName>
    </submittedName>
</protein>
<proteinExistence type="predicted"/>
<dbReference type="EMBL" id="AP029266">
    <property type="protein sequence ID" value="BFG00639.1"/>
    <property type="molecule type" value="Genomic_DNA"/>
</dbReference>
<feature type="compositionally biased region" description="Low complexity" evidence="1">
    <location>
        <begin position="1"/>
        <end position="12"/>
    </location>
</feature>
<evidence type="ECO:0000313" key="2">
    <source>
        <dbReference type="EMBL" id="BFG00639.1"/>
    </source>
</evidence>
<feature type="compositionally biased region" description="Basic residues" evidence="1">
    <location>
        <begin position="283"/>
        <end position="298"/>
    </location>
</feature>
<name>A0AAU9FZ07_DROMD</name>
<feature type="compositionally biased region" description="Polar residues" evidence="1">
    <location>
        <begin position="206"/>
        <end position="228"/>
    </location>
</feature>
<dbReference type="Proteomes" id="UP001500889">
    <property type="component" value="Chromosome A"/>
</dbReference>
<reference evidence="2 3" key="1">
    <citation type="submission" date="2024-02" db="EMBL/GenBank/DDBJ databases">
        <title>A chromosome-level genome assembly of Drosophila madeirensis, a fruit fly species endemic to Madeira island.</title>
        <authorList>
            <person name="Tomihara K."/>
            <person name="Llopart A."/>
            <person name="Yamamoto D."/>
        </authorList>
    </citation>
    <scope>NUCLEOTIDE SEQUENCE [LARGE SCALE GENOMIC DNA]</scope>
    <source>
        <strain evidence="2 3">RF1</strain>
    </source>
</reference>
<gene>
    <name evidence="2" type="ORF">DMAD_00584</name>
</gene>
<accession>A0AAU9FZ07</accession>
<feature type="region of interest" description="Disordered" evidence="1">
    <location>
        <begin position="167"/>
        <end position="310"/>
    </location>
</feature>
<feature type="region of interest" description="Disordered" evidence="1">
    <location>
        <begin position="1"/>
        <end position="30"/>
    </location>
</feature>
<feature type="compositionally biased region" description="Polar residues" evidence="1">
    <location>
        <begin position="167"/>
        <end position="183"/>
    </location>
</feature>
<evidence type="ECO:0000313" key="3">
    <source>
        <dbReference type="Proteomes" id="UP001500889"/>
    </source>
</evidence>
<sequence length="327" mass="36799">MQKEQQQQQRQQPSEKVEPPNQCQSLPDNEKKDQRALLIKALGRFRPEDATPLQFYNCVREACIMHNCSIDEGLERAVIHWPKLSTRQRNLYDSQRHAELPIPVPRHLVYRAFEKERNGLWTLGRSAASTNGSTTYTLEAYKPTPKPSKLRALLNAKKPKYDNMRTLSPKSAATQSLPSQSVRVSPASGRRIRTLMPPPQLPMSEANVQVSGSNASRRRSLSTVSIAQKTLRKRRRLKKITHKSGTAITPKRWSISSSGTRSQNGSGSGSGSIANKTTEKSSVKNKKKPKSKKTVKKSIKTDQKSSVKTNWQLAIRGVRQNLKKKTL</sequence>
<evidence type="ECO:0000256" key="1">
    <source>
        <dbReference type="SAM" id="MobiDB-lite"/>
    </source>
</evidence>
<feature type="compositionally biased region" description="Basic residues" evidence="1">
    <location>
        <begin position="230"/>
        <end position="242"/>
    </location>
</feature>
<dbReference type="AlphaFoldDB" id="A0AAU9FZ07"/>